<dbReference type="PANTHER" id="PTHR17985">
    <property type="entry name" value="SER/THR-RICH PROTEIN T10 IN DGCR REGION"/>
    <property type="match status" value="1"/>
</dbReference>
<dbReference type="AlphaFoldDB" id="A0A180GEU8"/>
<reference evidence="2" key="1">
    <citation type="submission" date="2009-11" db="EMBL/GenBank/DDBJ databases">
        <authorList>
            <consortium name="The Broad Institute Genome Sequencing Platform"/>
            <person name="Ward D."/>
            <person name="Feldgarden M."/>
            <person name="Earl A."/>
            <person name="Young S.K."/>
            <person name="Zeng Q."/>
            <person name="Koehrsen M."/>
            <person name="Alvarado L."/>
            <person name="Berlin A."/>
            <person name="Bochicchio J."/>
            <person name="Borenstein D."/>
            <person name="Chapman S.B."/>
            <person name="Chen Z."/>
            <person name="Engels R."/>
            <person name="Freedman E."/>
            <person name="Gellesch M."/>
            <person name="Goldberg J."/>
            <person name="Griggs A."/>
            <person name="Gujja S."/>
            <person name="Heilman E."/>
            <person name="Heiman D."/>
            <person name="Hepburn T."/>
            <person name="Howarth C."/>
            <person name="Jen D."/>
            <person name="Larson L."/>
            <person name="Lewis B."/>
            <person name="Mehta T."/>
            <person name="Park D."/>
            <person name="Pearson M."/>
            <person name="Roberts A."/>
            <person name="Saif S."/>
            <person name="Shea T."/>
            <person name="Shenoy N."/>
            <person name="Sisk P."/>
            <person name="Stolte C."/>
            <person name="Sykes S."/>
            <person name="Thomson T."/>
            <person name="Walk T."/>
            <person name="White J."/>
            <person name="Yandava C."/>
            <person name="Izard J."/>
            <person name="Baranova O.V."/>
            <person name="Blanton J.M."/>
            <person name="Tanner A.C."/>
            <person name="Dewhirst F.E."/>
            <person name="Haas B."/>
            <person name="Nusbaum C."/>
            <person name="Birren B."/>
        </authorList>
    </citation>
    <scope>NUCLEOTIDE SEQUENCE [LARGE SCALE GENOMIC DNA]</scope>
    <source>
        <strain evidence="2">1-1 BBBD Race 1</strain>
    </source>
</reference>
<dbReference type="EMBL" id="ADAS02000093">
    <property type="protein sequence ID" value="OAV90852.1"/>
    <property type="molecule type" value="Genomic_DNA"/>
</dbReference>
<dbReference type="VEuPathDB" id="FungiDB:PTTG_02191"/>
<organism evidence="2">
    <name type="scientific">Puccinia triticina (isolate 1-1 / race 1 (BBBD))</name>
    <name type="common">Brown leaf rust fungus</name>
    <dbReference type="NCBI Taxonomy" id="630390"/>
    <lineage>
        <taxon>Eukaryota</taxon>
        <taxon>Fungi</taxon>
        <taxon>Dikarya</taxon>
        <taxon>Basidiomycota</taxon>
        <taxon>Pucciniomycotina</taxon>
        <taxon>Pucciniomycetes</taxon>
        <taxon>Pucciniales</taxon>
        <taxon>Pucciniaceae</taxon>
        <taxon>Puccinia</taxon>
    </lineage>
</organism>
<dbReference type="PANTHER" id="PTHR17985:SF8">
    <property type="entry name" value="TRANSPORT AND GOLGI ORGANIZATION PROTEIN 2 HOMOLOG"/>
    <property type="match status" value="1"/>
</dbReference>
<proteinExistence type="predicted"/>
<dbReference type="OrthoDB" id="191601at2759"/>
<dbReference type="GO" id="GO:0005794">
    <property type="term" value="C:Golgi apparatus"/>
    <property type="evidence" value="ECO:0007669"/>
    <property type="project" value="TreeGrafter"/>
</dbReference>
<dbReference type="GO" id="GO:0007030">
    <property type="term" value="P:Golgi organization"/>
    <property type="evidence" value="ECO:0007669"/>
    <property type="project" value="TreeGrafter"/>
</dbReference>
<dbReference type="Pfam" id="PF05742">
    <property type="entry name" value="TANGO2"/>
    <property type="match status" value="2"/>
</dbReference>
<reference evidence="2" key="2">
    <citation type="submission" date="2016-05" db="EMBL/GenBank/DDBJ databases">
        <title>Comparative analysis highlights variable genome content of wheat rusts and divergence of the mating loci.</title>
        <authorList>
            <person name="Cuomo C.A."/>
            <person name="Bakkeren G."/>
            <person name="Szabo L."/>
            <person name="Khalil H."/>
            <person name="Joly D."/>
            <person name="Goldberg J."/>
            <person name="Young S."/>
            <person name="Zeng Q."/>
            <person name="Fellers J."/>
        </authorList>
    </citation>
    <scope>NUCLEOTIDE SEQUENCE [LARGE SCALE GENOMIC DNA]</scope>
    <source>
        <strain evidence="2">1-1 BBBD Race 1</strain>
    </source>
</reference>
<evidence type="ECO:0000256" key="1">
    <source>
        <dbReference type="SAM" id="MobiDB-lite"/>
    </source>
</evidence>
<evidence type="ECO:0000313" key="3">
    <source>
        <dbReference type="EnsemblFungi" id="PTTG_02191-t43_1-p1"/>
    </source>
</evidence>
<feature type="region of interest" description="Disordered" evidence="1">
    <location>
        <begin position="109"/>
        <end position="128"/>
    </location>
</feature>
<accession>A0A180GEU8</accession>
<evidence type="ECO:0000313" key="2">
    <source>
        <dbReference type="EMBL" id="OAV90852.1"/>
    </source>
</evidence>
<reference evidence="3 4" key="3">
    <citation type="journal article" date="2017" name="G3 (Bethesda)">
        <title>Comparative analysis highlights variable genome content of wheat rusts and divergence of the mating loci.</title>
        <authorList>
            <person name="Cuomo C.A."/>
            <person name="Bakkeren G."/>
            <person name="Khalil H.B."/>
            <person name="Panwar V."/>
            <person name="Joly D."/>
            <person name="Linning R."/>
            <person name="Sakthikumar S."/>
            <person name="Song X."/>
            <person name="Adiconis X."/>
            <person name="Fan L."/>
            <person name="Goldberg J.M."/>
            <person name="Levin J.Z."/>
            <person name="Young S."/>
            <person name="Zeng Q."/>
            <person name="Anikster Y."/>
            <person name="Bruce M."/>
            <person name="Wang M."/>
            <person name="Yin C."/>
            <person name="McCallum B."/>
            <person name="Szabo L.J."/>
            <person name="Hulbert S."/>
            <person name="Chen X."/>
            <person name="Fellers J.P."/>
        </authorList>
    </citation>
    <scope>NUCLEOTIDE SEQUENCE</scope>
    <source>
        <strain evidence="3">isolate 1-1 / race 1 (BBBD)</strain>
        <strain evidence="4">Isolate 1-1 / race 1 (BBBD)</strain>
    </source>
</reference>
<gene>
    <name evidence="2" type="ORF">PTTG_02191</name>
</gene>
<keyword evidence="4" id="KW-1185">Reference proteome</keyword>
<dbReference type="STRING" id="630390.A0A180GEU8"/>
<protein>
    <recommendedName>
        <fullName evidence="5">DUF833-domain-containing protein</fullName>
    </recommendedName>
</protein>
<evidence type="ECO:0000313" key="4">
    <source>
        <dbReference type="Proteomes" id="UP000005240"/>
    </source>
</evidence>
<dbReference type="EnsemblFungi" id="PTTG_02191-t43_1">
    <property type="protein sequence ID" value="PTTG_02191-t43_1-p1"/>
    <property type="gene ID" value="PTTG_02191"/>
</dbReference>
<name>A0A180GEU8_PUCT1</name>
<sequence>MCIAFWSPKNQLGYRLILASNRDEFLNRPSLPANWHSFEPIDQSLLPVSASAALEATSQSSNNDGLNTQKFAHEIISGRDSIAGGTWLGIDKQTGKFGFLTNVAHPRDHIVPDKEESDRSPQDRSPPASRGLIIQEFLQGNEGVESCINKLKSSRISKNMNGYNLVIGQIGKNENEQDRIAFFCNRNPEGIDDEFGGIINHDLEGHNQGTSESTLVYGFSNGIAHRAPIWPKVTQGRYLMEDCLRKIQMNANSLPVDPADVETELFNLLSTTDDSTEDLPCNILIRPHHRLRTPGASASIETWYATRTQTIVLVSQTTPTRITFVERDAFQIQHSNSPGDELGKPVWMGDDCSCWRRFEFQLPS</sequence>
<evidence type="ECO:0008006" key="5">
    <source>
        <dbReference type="Google" id="ProtNLM"/>
    </source>
</evidence>
<dbReference type="InterPro" id="IPR008551">
    <property type="entry name" value="TANGO2"/>
</dbReference>
<dbReference type="GO" id="GO:0009306">
    <property type="term" value="P:protein secretion"/>
    <property type="evidence" value="ECO:0007669"/>
    <property type="project" value="TreeGrafter"/>
</dbReference>
<reference evidence="3" key="4">
    <citation type="submission" date="2025-05" db="UniProtKB">
        <authorList>
            <consortium name="EnsemblFungi"/>
        </authorList>
    </citation>
    <scope>IDENTIFICATION</scope>
    <source>
        <strain evidence="3">isolate 1-1 / race 1 (BBBD)</strain>
    </source>
</reference>
<feature type="compositionally biased region" description="Basic and acidic residues" evidence="1">
    <location>
        <begin position="109"/>
        <end position="122"/>
    </location>
</feature>
<dbReference type="Proteomes" id="UP000005240">
    <property type="component" value="Unassembled WGS sequence"/>
</dbReference>